<dbReference type="Proteomes" id="UP001596391">
    <property type="component" value="Unassembled WGS sequence"/>
</dbReference>
<dbReference type="InterPro" id="IPR009078">
    <property type="entry name" value="Ferritin-like_SF"/>
</dbReference>
<dbReference type="InterPro" id="IPR007760">
    <property type="entry name" value="Mn_catalase"/>
</dbReference>
<evidence type="ECO:0000313" key="4">
    <source>
        <dbReference type="Proteomes" id="UP001596391"/>
    </source>
</evidence>
<dbReference type="InterPro" id="IPR012347">
    <property type="entry name" value="Ferritin-like"/>
</dbReference>
<feature type="compositionally biased region" description="Polar residues" evidence="2">
    <location>
        <begin position="271"/>
        <end position="280"/>
    </location>
</feature>
<accession>A0ABW1ZBK8</accession>
<dbReference type="SUPFAM" id="SSF47240">
    <property type="entry name" value="Ferritin-like"/>
    <property type="match status" value="1"/>
</dbReference>
<comment type="similarity">
    <text evidence="1">Belongs to the manganese catalase family.</text>
</comment>
<proteinExistence type="inferred from homology"/>
<evidence type="ECO:0000256" key="1">
    <source>
        <dbReference type="ARBA" id="ARBA00007644"/>
    </source>
</evidence>
<dbReference type="CDD" id="cd01051">
    <property type="entry name" value="Mn_catalase"/>
    <property type="match status" value="1"/>
</dbReference>
<dbReference type="RefSeq" id="WP_263371954.1">
    <property type="nucleotide sequence ID" value="NZ_JAGSYD010000003.1"/>
</dbReference>
<keyword evidence="4" id="KW-1185">Reference proteome</keyword>
<dbReference type="Gene3D" id="1.20.1260.10">
    <property type="match status" value="1"/>
</dbReference>
<name>A0ABW1ZBK8_9BACT</name>
<sequence>MYHHVKKMMYTVKVDTPNIRFGNMLLEQFGGANGELAAAMQYTIQGWNCVDDLARRDLLLDIGTEELSHLEVVGALIRLHLKDLKTNREAAEADPLITIAGGGGVSLYNSQGNAWTADYLKITGELDVDLRSNIAAEARAKIVYERLLDHTDDPGTIDTLQFLMTREITHMKAFSAALESMEKPPFSIGFLKPTPGIVDQYFNGSTGDGSEGETDMRGPWQSDFGLRPVESEMVGGPGLSIEDVKGTEGQEERGKQDSAQKAITSPFAEALSQTSPSTNKPGVADGADAPTEKKLKPKSKK</sequence>
<comment type="caution">
    <text evidence="3">The sequence shown here is derived from an EMBL/GenBank/DDBJ whole genome shotgun (WGS) entry which is preliminary data.</text>
</comment>
<evidence type="ECO:0000256" key="2">
    <source>
        <dbReference type="SAM" id="MobiDB-lite"/>
    </source>
</evidence>
<gene>
    <name evidence="3" type="ORF">ACFQBQ_08360</name>
</gene>
<protein>
    <submittedName>
        <fullName evidence="3">Manganese catalase family protein</fullName>
    </submittedName>
</protein>
<feature type="compositionally biased region" description="Basic and acidic residues" evidence="2">
    <location>
        <begin position="242"/>
        <end position="258"/>
    </location>
</feature>
<feature type="region of interest" description="Disordered" evidence="2">
    <location>
        <begin position="201"/>
        <end position="301"/>
    </location>
</feature>
<dbReference type="EMBL" id="JBHSWI010000001">
    <property type="protein sequence ID" value="MFC6645593.1"/>
    <property type="molecule type" value="Genomic_DNA"/>
</dbReference>
<reference evidence="4" key="1">
    <citation type="journal article" date="2019" name="Int. J. Syst. Evol. Microbiol.">
        <title>The Global Catalogue of Microorganisms (GCM) 10K type strain sequencing project: providing services to taxonomists for standard genome sequencing and annotation.</title>
        <authorList>
            <consortium name="The Broad Institute Genomics Platform"/>
            <consortium name="The Broad Institute Genome Sequencing Center for Infectious Disease"/>
            <person name="Wu L."/>
            <person name="Ma J."/>
        </authorList>
    </citation>
    <scope>NUCLEOTIDE SEQUENCE [LARGE SCALE GENOMIC DNA]</scope>
    <source>
        <strain evidence="4">CGMCC 1.16026</strain>
    </source>
</reference>
<organism evidence="3 4">
    <name type="scientific">Granulicella cerasi</name>
    <dbReference type="NCBI Taxonomy" id="741063"/>
    <lineage>
        <taxon>Bacteria</taxon>
        <taxon>Pseudomonadati</taxon>
        <taxon>Acidobacteriota</taxon>
        <taxon>Terriglobia</taxon>
        <taxon>Terriglobales</taxon>
        <taxon>Acidobacteriaceae</taxon>
        <taxon>Granulicella</taxon>
    </lineage>
</organism>
<dbReference type="InterPro" id="IPR039377">
    <property type="entry name" value="Mn_catalase_dom"/>
</dbReference>
<evidence type="ECO:0000313" key="3">
    <source>
        <dbReference type="EMBL" id="MFC6645593.1"/>
    </source>
</evidence>
<dbReference type="Pfam" id="PF05067">
    <property type="entry name" value="Mn_catalase"/>
    <property type="match status" value="1"/>
</dbReference>